<organism evidence="1 2">
    <name type="scientific">Quercus rubra</name>
    <name type="common">Northern red oak</name>
    <name type="synonym">Quercus borealis</name>
    <dbReference type="NCBI Taxonomy" id="3512"/>
    <lineage>
        <taxon>Eukaryota</taxon>
        <taxon>Viridiplantae</taxon>
        <taxon>Streptophyta</taxon>
        <taxon>Embryophyta</taxon>
        <taxon>Tracheophyta</taxon>
        <taxon>Spermatophyta</taxon>
        <taxon>Magnoliopsida</taxon>
        <taxon>eudicotyledons</taxon>
        <taxon>Gunneridae</taxon>
        <taxon>Pentapetalae</taxon>
        <taxon>rosids</taxon>
        <taxon>fabids</taxon>
        <taxon>Fagales</taxon>
        <taxon>Fagaceae</taxon>
        <taxon>Quercus</taxon>
    </lineage>
</organism>
<keyword evidence="2" id="KW-1185">Reference proteome</keyword>
<sequence length="154" mass="16841">MNPNMSNTKSTPPEGKWSTGICGCFEDVTNCCVTLWCPCITFGRTAEIVDKGKTSCFGATRNCFLLFSLFGIGSSIYSCTYRAKLRALYSLPPKPCGDCCVHHFCFCCALCQEYRELKNRGLDPEGGWVAAEANAKKLRGRTTAPPVPSPGMTR</sequence>
<comment type="caution">
    <text evidence="1">The sequence shown here is derived from an EMBL/GenBank/DDBJ whole genome shotgun (WGS) entry which is preliminary data.</text>
</comment>
<proteinExistence type="predicted"/>
<gene>
    <name evidence="1" type="ORF">RGQ29_013571</name>
</gene>
<dbReference type="EMBL" id="JAXUIC010000003">
    <property type="protein sequence ID" value="KAK4595190.1"/>
    <property type="molecule type" value="Genomic_DNA"/>
</dbReference>
<name>A0AAN7FSC0_QUERU</name>
<dbReference type="Proteomes" id="UP001324115">
    <property type="component" value="Unassembled WGS sequence"/>
</dbReference>
<protein>
    <submittedName>
        <fullName evidence="1">Uncharacterized protein</fullName>
    </submittedName>
</protein>
<evidence type="ECO:0000313" key="2">
    <source>
        <dbReference type="Proteomes" id="UP001324115"/>
    </source>
</evidence>
<accession>A0AAN7FSC0</accession>
<dbReference type="InterPro" id="IPR006461">
    <property type="entry name" value="PLAC_motif_containing"/>
</dbReference>
<dbReference type="NCBIfam" id="TIGR01571">
    <property type="entry name" value="A_thal_Cys_rich"/>
    <property type="match status" value="1"/>
</dbReference>
<reference evidence="1 2" key="1">
    <citation type="journal article" date="2023" name="G3 (Bethesda)">
        <title>A haplotype-resolved chromosome-scale genome for Quercus rubra L. provides insights into the genetics of adaptive traits for red oak species.</title>
        <authorList>
            <person name="Kapoor B."/>
            <person name="Jenkins J."/>
            <person name="Schmutz J."/>
            <person name="Zhebentyayeva T."/>
            <person name="Kuelheim C."/>
            <person name="Coggeshall M."/>
            <person name="Heim C."/>
            <person name="Lasky J.R."/>
            <person name="Leites L."/>
            <person name="Islam-Faridi N."/>
            <person name="Romero-Severson J."/>
            <person name="DeLeo V.L."/>
            <person name="Lucas S.M."/>
            <person name="Lazic D."/>
            <person name="Gailing O."/>
            <person name="Carlson J."/>
            <person name="Staton M."/>
        </authorList>
    </citation>
    <scope>NUCLEOTIDE SEQUENCE [LARGE SCALE GENOMIC DNA]</scope>
    <source>
        <strain evidence="1">Pseudo-F2</strain>
    </source>
</reference>
<dbReference type="AlphaFoldDB" id="A0AAN7FSC0"/>
<dbReference type="Pfam" id="PF04749">
    <property type="entry name" value="PLAC8"/>
    <property type="match status" value="1"/>
</dbReference>
<dbReference type="PANTHER" id="PTHR15907">
    <property type="entry name" value="DUF614 FAMILY PROTEIN-RELATED"/>
    <property type="match status" value="1"/>
</dbReference>
<evidence type="ECO:0000313" key="1">
    <source>
        <dbReference type="EMBL" id="KAK4595190.1"/>
    </source>
</evidence>